<dbReference type="Pfam" id="PF00266">
    <property type="entry name" value="Aminotran_5"/>
    <property type="match status" value="1"/>
</dbReference>
<evidence type="ECO:0000256" key="18">
    <source>
        <dbReference type="SAM" id="MobiDB-lite"/>
    </source>
</evidence>
<dbReference type="PANTHER" id="PTHR11601">
    <property type="entry name" value="CYSTEINE DESULFURYLASE FAMILY MEMBER"/>
    <property type="match status" value="1"/>
</dbReference>
<keyword evidence="23" id="KW-1185">Reference proteome</keyword>
<keyword evidence="13" id="KW-0411">Iron-sulfur</keyword>
<feature type="coiled-coil region" evidence="17">
    <location>
        <begin position="266"/>
        <end position="297"/>
    </location>
</feature>
<keyword evidence="5" id="KW-0808">Transferase</keyword>
<dbReference type="InterPro" id="IPR015422">
    <property type="entry name" value="PyrdxlP-dep_Trfase_small"/>
</dbReference>
<evidence type="ECO:0000256" key="8">
    <source>
        <dbReference type="ARBA" id="ARBA00022729"/>
    </source>
</evidence>
<dbReference type="FunFam" id="2.60.120.200:FF:000028">
    <property type="entry name" value="Blast:Protein ERGIC-53"/>
    <property type="match status" value="1"/>
</dbReference>
<feature type="domain" description="L-type lectin-like" evidence="20">
    <location>
        <begin position="33"/>
        <end position="256"/>
    </location>
</feature>
<dbReference type="PROSITE" id="PS00595">
    <property type="entry name" value="AA_TRANSFER_CLASS_5"/>
    <property type="match status" value="1"/>
</dbReference>
<evidence type="ECO:0000256" key="19">
    <source>
        <dbReference type="SAM" id="Phobius"/>
    </source>
</evidence>
<evidence type="ECO:0000256" key="7">
    <source>
        <dbReference type="ARBA" id="ARBA00022723"/>
    </source>
</evidence>
<proteinExistence type="inferred from homology"/>
<feature type="region of interest" description="Disordered" evidence="18">
    <location>
        <begin position="1041"/>
        <end position="1067"/>
    </location>
</feature>
<keyword evidence="8" id="KW-0732">Signal</keyword>
<comment type="similarity">
    <text evidence="3">Belongs to the class-V pyridoxal-phosphate-dependent aminotransferase family. NifS/IscS subfamily.</text>
</comment>
<feature type="transmembrane region" description="Helical" evidence="19">
    <location>
        <begin position="478"/>
        <end position="497"/>
    </location>
</feature>
<dbReference type="Proteomes" id="UP000663873">
    <property type="component" value="Unassembled WGS sequence"/>
</dbReference>
<dbReference type="GO" id="GO:0051536">
    <property type="term" value="F:iron-sulfur cluster binding"/>
    <property type="evidence" value="ECO:0007669"/>
    <property type="project" value="UniProtKB-KW"/>
</dbReference>
<evidence type="ECO:0000256" key="14">
    <source>
        <dbReference type="ARBA" id="ARBA00023136"/>
    </source>
</evidence>
<dbReference type="NCBIfam" id="NF010611">
    <property type="entry name" value="PRK14012.1"/>
    <property type="match status" value="1"/>
</dbReference>
<dbReference type="Gene3D" id="2.60.120.200">
    <property type="match status" value="1"/>
</dbReference>
<keyword evidence="9" id="KW-0430">Lectin</keyword>
<name>A0A820D5S0_9BILA</name>
<feature type="compositionally biased region" description="Basic and acidic residues" evidence="18">
    <location>
        <begin position="1058"/>
        <end position="1067"/>
    </location>
</feature>
<evidence type="ECO:0000256" key="17">
    <source>
        <dbReference type="SAM" id="Coils"/>
    </source>
</evidence>
<dbReference type="HAMAP" id="MF_00331">
    <property type="entry name" value="Cys_desulf_IscS"/>
    <property type="match status" value="1"/>
</dbReference>
<dbReference type="AlphaFoldDB" id="A0A820D5S0"/>
<dbReference type="InterPro" id="IPR013320">
    <property type="entry name" value="ConA-like_dom_sf"/>
</dbReference>
<dbReference type="NCBIfam" id="NF002806">
    <property type="entry name" value="PRK02948.1"/>
    <property type="match status" value="1"/>
</dbReference>
<dbReference type="InterPro" id="IPR000192">
    <property type="entry name" value="Aminotrans_V_dom"/>
</dbReference>
<organism evidence="21 23">
    <name type="scientific">Rotaria socialis</name>
    <dbReference type="NCBI Taxonomy" id="392032"/>
    <lineage>
        <taxon>Eukaryota</taxon>
        <taxon>Metazoa</taxon>
        <taxon>Spiralia</taxon>
        <taxon>Gnathifera</taxon>
        <taxon>Rotifera</taxon>
        <taxon>Eurotatoria</taxon>
        <taxon>Bdelloidea</taxon>
        <taxon>Philodinida</taxon>
        <taxon>Philodinidae</taxon>
        <taxon>Rotaria</taxon>
    </lineage>
</organism>
<dbReference type="SUPFAM" id="SSF49899">
    <property type="entry name" value="Concanavalin A-like lectins/glucanases"/>
    <property type="match status" value="1"/>
</dbReference>
<keyword evidence="12" id="KW-0408">Iron</keyword>
<evidence type="ECO:0000256" key="15">
    <source>
        <dbReference type="ARBA" id="ARBA00023157"/>
    </source>
</evidence>
<dbReference type="PROSITE" id="PS51328">
    <property type="entry name" value="L_LECTIN_LIKE"/>
    <property type="match status" value="1"/>
</dbReference>
<comment type="subcellular location">
    <subcellularLocation>
        <location evidence="2">Endoplasmic reticulum-Golgi intermediate compartment membrane</location>
        <topology evidence="2">Single-pass type I membrane protein</topology>
    </subcellularLocation>
</comment>
<dbReference type="InterPro" id="IPR010240">
    <property type="entry name" value="Cys_deSase_IscS"/>
</dbReference>
<keyword evidence="6 19" id="KW-0812">Transmembrane</keyword>
<evidence type="ECO:0000313" key="21">
    <source>
        <dbReference type="EMBL" id="CAF4226865.1"/>
    </source>
</evidence>
<dbReference type="Proteomes" id="UP000663848">
    <property type="component" value="Unassembled WGS sequence"/>
</dbReference>
<keyword evidence="14 19" id="KW-0472">Membrane</keyword>
<comment type="caution">
    <text evidence="21">The sequence shown here is derived from an EMBL/GenBank/DDBJ whole genome shotgun (WGS) entry which is preliminary data.</text>
</comment>
<gene>
    <name evidence="22" type="ORF">QYT958_LOCUS7251</name>
    <name evidence="21" type="ORF">UJA718_LOCUS8083</name>
</gene>
<evidence type="ECO:0000256" key="11">
    <source>
        <dbReference type="ARBA" id="ARBA00022989"/>
    </source>
</evidence>
<evidence type="ECO:0000313" key="22">
    <source>
        <dbReference type="EMBL" id="CAF4536030.1"/>
    </source>
</evidence>
<evidence type="ECO:0000256" key="16">
    <source>
        <dbReference type="RuleBase" id="RU004504"/>
    </source>
</evidence>
<evidence type="ECO:0000313" key="23">
    <source>
        <dbReference type="Proteomes" id="UP000663873"/>
    </source>
</evidence>
<dbReference type="Gene3D" id="3.40.640.10">
    <property type="entry name" value="Type I PLP-dependent aspartate aminotransferase-like (Major domain)"/>
    <property type="match status" value="1"/>
</dbReference>
<dbReference type="Pfam" id="PF03388">
    <property type="entry name" value="Lectin_leg-like"/>
    <property type="match status" value="1"/>
</dbReference>
<evidence type="ECO:0000256" key="1">
    <source>
        <dbReference type="ARBA" id="ARBA00001933"/>
    </source>
</evidence>
<dbReference type="Gene3D" id="3.90.1150.10">
    <property type="entry name" value="Aspartate Aminotransferase, domain 1"/>
    <property type="match status" value="1"/>
</dbReference>
<dbReference type="PANTHER" id="PTHR11601:SF34">
    <property type="entry name" value="CYSTEINE DESULFURASE"/>
    <property type="match status" value="1"/>
</dbReference>
<dbReference type="InterPro" id="IPR005052">
    <property type="entry name" value="Lectin_leg"/>
</dbReference>
<evidence type="ECO:0000256" key="9">
    <source>
        <dbReference type="ARBA" id="ARBA00022734"/>
    </source>
</evidence>
<evidence type="ECO:0000259" key="20">
    <source>
        <dbReference type="PROSITE" id="PS51328"/>
    </source>
</evidence>
<protein>
    <recommendedName>
        <fullName evidence="4">cysteine desulfurase</fullName>
        <ecNumber evidence="4">2.8.1.7</ecNumber>
    </recommendedName>
</protein>
<evidence type="ECO:0000256" key="13">
    <source>
        <dbReference type="ARBA" id="ARBA00023014"/>
    </source>
</evidence>
<dbReference type="GO" id="GO:0030246">
    <property type="term" value="F:carbohydrate binding"/>
    <property type="evidence" value="ECO:0007669"/>
    <property type="project" value="UniProtKB-KW"/>
</dbReference>
<dbReference type="GO" id="GO:0031071">
    <property type="term" value="F:cysteine desulfurase activity"/>
    <property type="evidence" value="ECO:0007669"/>
    <property type="project" value="UniProtKB-EC"/>
</dbReference>
<dbReference type="InterPro" id="IPR015424">
    <property type="entry name" value="PyrdxlP-dep_Trfase"/>
</dbReference>
<evidence type="ECO:0000256" key="12">
    <source>
        <dbReference type="ARBA" id="ARBA00023004"/>
    </source>
</evidence>
<keyword evidence="15" id="KW-1015">Disulfide bond</keyword>
<evidence type="ECO:0000256" key="2">
    <source>
        <dbReference type="ARBA" id="ARBA00004151"/>
    </source>
</evidence>
<dbReference type="InterPro" id="IPR020578">
    <property type="entry name" value="Aminotrans_V_PyrdxlP_BS"/>
</dbReference>
<evidence type="ECO:0000256" key="10">
    <source>
        <dbReference type="ARBA" id="ARBA00022898"/>
    </source>
</evidence>
<dbReference type="FunFam" id="3.90.1150.10:FF:000002">
    <property type="entry name" value="Cysteine desulfurase IscS"/>
    <property type="match status" value="1"/>
</dbReference>
<dbReference type="GO" id="GO:0099128">
    <property type="term" value="C:mitochondrial [2Fe-2S] assembly complex"/>
    <property type="evidence" value="ECO:0007669"/>
    <property type="project" value="UniProtKB-ARBA"/>
</dbReference>
<dbReference type="EC" id="2.8.1.7" evidence="4"/>
<keyword evidence="10" id="KW-0663">Pyridoxal phosphate</keyword>
<dbReference type="GO" id="GO:0033116">
    <property type="term" value="C:endoplasmic reticulum-Golgi intermediate compartment membrane"/>
    <property type="evidence" value="ECO:0007669"/>
    <property type="project" value="UniProtKB-SubCell"/>
</dbReference>
<evidence type="ECO:0000256" key="5">
    <source>
        <dbReference type="ARBA" id="ARBA00022679"/>
    </source>
</evidence>
<keyword evidence="7" id="KW-0479">Metal-binding</keyword>
<dbReference type="FunFam" id="3.40.640.10:FF:000003">
    <property type="entry name" value="Cysteine desulfurase IscS"/>
    <property type="match status" value="1"/>
</dbReference>
<evidence type="ECO:0000256" key="3">
    <source>
        <dbReference type="ARBA" id="ARBA00006490"/>
    </source>
</evidence>
<comment type="cofactor">
    <cofactor evidence="1 16">
        <name>pyridoxal 5'-phosphate</name>
        <dbReference type="ChEBI" id="CHEBI:597326"/>
    </cofactor>
</comment>
<dbReference type="GO" id="GO:0046872">
    <property type="term" value="F:metal ion binding"/>
    <property type="evidence" value="ECO:0007669"/>
    <property type="project" value="UniProtKB-KW"/>
</dbReference>
<dbReference type="GO" id="GO:0012505">
    <property type="term" value="C:endomembrane system"/>
    <property type="evidence" value="ECO:0007669"/>
    <property type="project" value="UniProtKB-ARBA"/>
</dbReference>
<dbReference type="GO" id="GO:0030170">
    <property type="term" value="F:pyridoxal phosphate binding"/>
    <property type="evidence" value="ECO:0007669"/>
    <property type="project" value="InterPro"/>
</dbReference>
<keyword evidence="17" id="KW-0175">Coiled coil</keyword>
<dbReference type="GO" id="GO:0005634">
    <property type="term" value="C:nucleus"/>
    <property type="evidence" value="ECO:0007669"/>
    <property type="project" value="TreeGrafter"/>
</dbReference>
<evidence type="ECO:0000256" key="6">
    <source>
        <dbReference type="ARBA" id="ARBA00022692"/>
    </source>
</evidence>
<keyword evidence="11 19" id="KW-1133">Transmembrane helix</keyword>
<reference evidence="21" key="1">
    <citation type="submission" date="2021-02" db="EMBL/GenBank/DDBJ databases">
        <authorList>
            <person name="Nowell W R."/>
        </authorList>
    </citation>
    <scope>NUCLEOTIDE SEQUENCE</scope>
</reference>
<dbReference type="GO" id="GO:0044571">
    <property type="term" value="P:[2Fe-2S] cluster assembly"/>
    <property type="evidence" value="ECO:0007669"/>
    <property type="project" value="InterPro"/>
</dbReference>
<dbReference type="EMBL" id="CAJOBR010000681">
    <property type="protein sequence ID" value="CAF4536030.1"/>
    <property type="molecule type" value="Genomic_DNA"/>
</dbReference>
<accession>A0A820D5S0</accession>
<dbReference type="EMBL" id="CAJOBP010000840">
    <property type="protein sequence ID" value="CAF4226865.1"/>
    <property type="molecule type" value="Genomic_DNA"/>
</dbReference>
<sequence>MKKFYNLILTIYTSIIAIYAYTDPSVINPQLLKRFEYKLSFKGPHLAFKDGTVPFWTFGGSAIASDDQVRVTPSIRSQKGWIWTKNTMTSDNWLLDVKLRVNGRGRIGADGLAIWFTEKPGVEGPVFGSNDFWNGLGVFLDSFDNDALQNNPIIAVMVNDGTKTYDHPHDGTGQIQGSCIRDFRNKPFAIRLKIEYINQGLAIYVNNGISQDDNAFEFCTRIDGVKLPKTGYLGVSAETGGLADDHDVLEFLTNTYSDKQATAQNQAATDEQAKKYKEEYENYERDLKKQQDDYQKEHPDLTTPYSEKALFESEYDREFRTILEGQDQIRLSLTSIDRKMIELLGRVERISSTTGEQQQITGKDATGIPADVARIQDINRVINANNDMSRTVQSFAQVLTDLQQKLNNLQVNINNNQRPIGAGQQVVTSNVDGTVVNEIREIVKMIKSETNTLVQKSLNPMKCPTVTAANDSSCVGTFTFMCAIVLQIIILIGFFAYKMKMREPVMLSITRNISTKSVLLSFVSRRSCRILTAEASPASKKQQEIDEIKVTQQKYQELQKLQSRPLYLDAQATTPMDPRVLDQMLPYMTHLYGNPHSRTHAFGWESEKAIEIAREKVAKLINAEPKEIIFTSGATESNNISVKGVARFYKEKKKHVVTTQTEHKCVLDSMRVLESEGFKVTYLPVKKNGLIDLQELESVLTPETSLCSVMMVNNEIGVRQPIKEIGKLCRSKKVFFHTDAAQSVGKIPIDVNQMNIDLLSISGHKIYGPKGIGALYIRRRPRVRLDPIQTGGGQERNIRSGTVPTPLVVGLGAACEIAQHEIGNDEKRVTELSKKLIDEITKRCTHVILNGDPESRYPGCVNLSFAYVEGESLLMALKDIALSSGSACTSASLEPSYVLRAIGADEDLAHSSIRFGIGRFTTEAEVDFTIEKTVEHVKRLREMRISKMSDPLCQLMEDVEGLCKRCYHLQKSNNDMYDYIKEDHQLQEYIDENEQIIEKYHRKINEIFHFMKDNSDKKDEIHLSPTVIDYKRMEAEQKRLCSEKKNKLAENSMNHEQVSSDDKGAYL</sequence>
<dbReference type="SUPFAM" id="SSF53383">
    <property type="entry name" value="PLP-dependent transferases"/>
    <property type="match status" value="1"/>
</dbReference>
<evidence type="ECO:0000256" key="4">
    <source>
        <dbReference type="ARBA" id="ARBA00012239"/>
    </source>
</evidence>
<dbReference type="InterPro" id="IPR015421">
    <property type="entry name" value="PyrdxlP-dep_Trfase_major"/>
</dbReference>